<dbReference type="Gene3D" id="1.10.10.10">
    <property type="entry name" value="Winged helix-like DNA-binding domain superfamily/Winged helix DNA-binding domain"/>
    <property type="match status" value="1"/>
</dbReference>
<proteinExistence type="inferred from homology"/>
<comment type="caution">
    <text evidence="6">The sequence shown here is derived from an EMBL/GenBank/DDBJ whole genome shotgun (WGS) entry which is preliminary data.</text>
</comment>
<dbReference type="Pfam" id="PF00126">
    <property type="entry name" value="HTH_1"/>
    <property type="match status" value="1"/>
</dbReference>
<dbReference type="InterPro" id="IPR005119">
    <property type="entry name" value="LysR_subst-bd"/>
</dbReference>
<dbReference type="PANTHER" id="PTHR30579">
    <property type="entry name" value="TRANSCRIPTIONAL REGULATOR"/>
    <property type="match status" value="1"/>
</dbReference>
<dbReference type="SUPFAM" id="SSF46785">
    <property type="entry name" value="Winged helix' DNA-binding domain"/>
    <property type="match status" value="1"/>
</dbReference>
<evidence type="ECO:0000259" key="5">
    <source>
        <dbReference type="PROSITE" id="PS50931"/>
    </source>
</evidence>
<dbReference type="PROSITE" id="PS50931">
    <property type="entry name" value="HTH_LYSR"/>
    <property type="match status" value="1"/>
</dbReference>
<dbReference type="GO" id="GO:0003677">
    <property type="term" value="F:DNA binding"/>
    <property type="evidence" value="ECO:0007669"/>
    <property type="project" value="UniProtKB-KW"/>
</dbReference>
<dbReference type="InterPro" id="IPR000847">
    <property type="entry name" value="LysR_HTH_N"/>
</dbReference>
<dbReference type="Proteomes" id="UP000180215">
    <property type="component" value="Unassembled WGS sequence"/>
</dbReference>
<evidence type="ECO:0000256" key="2">
    <source>
        <dbReference type="ARBA" id="ARBA00023015"/>
    </source>
</evidence>
<reference evidence="6 7" key="1">
    <citation type="submission" date="2016-10" db="EMBL/GenBank/DDBJ databases">
        <title>Draft genome sequence of Methylobacterium extorquens CP3, a seed endophyte of Crotalaria pumila with plant growth-promoting and metal tolerance properties.</title>
        <authorList>
            <person name="Sanchez-Lopez A.S."/>
            <person name="Van Hamme J.D."/>
            <person name="Thijs S."/>
            <person name="Mcammond B.M."/>
            <person name="Stevens V."/>
            <person name="Gonzalez-Chavez M.D.C."/>
            <person name="Vangronsveld J."/>
        </authorList>
    </citation>
    <scope>NUCLEOTIDE SEQUENCE [LARGE SCALE GENOMIC DNA]</scope>
    <source>
        <strain evidence="6 7">CP3</strain>
    </source>
</reference>
<dbReference type="GO" id="GO:0003700">
    <property type="term" value="F:DNA-binding transcription factor activity"/>
    <property type="evidence" value="ECO:0007669"/>
    <property type="project" value="InterPro"/>
</dbReference>
<evidence type="ECO:0000313" key="6">
    <source>
        <dbReference type="EMBL" id="OHV14841.1"/>
    </source>
</evidence>
<dbReference type="PANTHER" id="PTHR30579:SF3">
    <property type="entry name" value="TRANSCRIPTIONAL REGULATORY PROTEIN"/>
    <property type="match status" value="1"/>
</dbReference>
<dbReference type="InterPro" id="IPR050176">
    <property type="entry name" value="LTTR"/>
</dbReference>
<keyword evidence="2" id="KW-0805">Transcription regulation</keyword>
<dbReference type="InterPro" id="IPR036390">
    <property type="entry name" value="WH_DNA-bd_sf"/>
</dbReference>
<evidence type="ECO:0000313" key="7">
    <source>
        <dbReference type="Proteomes" id="UP000180215"/>
    </source>
</evidence>
<name>A0A1S1P0M8_METEX</name>
<evidence type="ECO:0000256" key="1">
    <source>
        <dbReference type="ARBA" id="ARBA00009437"/>
    </source>
</evidence>
<accession>A0A1S1P0M8</accession>
<evidence type="ECO:0000256" key="4">
    <source>
        <dbReference type="ARBA" id="ARBA00023163"/>
    </source>
</evidence>
<organism evidence="6 7">
    <name type="scientific">Methylorubrum extorquens</name>
    <name type="common">Methylobacterium dichloromethanicum</name>
    <name type="synonym">Methylobacterium extorquens</name>
    <dbReference type="NCBI Taxonomy" id="408"/>
    <lineage>
        <taxon>Bacteria</taxon>
        <taxon>Pseudomonadati</taxon>
        <taxon>Pseudomonadota</taxon>
        <taxon>Alphaproteobacteria</taxon>
        <taxon>Hyphomicrobiales</taxon>
        <taxon>Methylobacteriaceae</taxon>
        <taxon>Methylorubrum</taxon>
    </lineage>
</organism>
<gene>
    <name evidence="6" type="ORF">BK022_23460</name>
</gene>
<keyword evidence="3" id="KW-0238">DNA-binding</keyword>
<dbReference type="Pfam" id="PF03466">
    <property type="entry name" value="LysR_substrate"/>
    <property type="match status" value="1"/>
</dbReference>
<evidence type="ECO:0000256" key="3">
    <source>
        <dbReference type="ARBA" id="ARBA00023125"/>
    </source>
</evidence>
<keyword evidence="4" id="KW-0804">Transcription</keyword>
<dbReference type="SUPFAM" id="SSF53850">
    <property type="entry name" value="Periplasmic binding protein-like II"/>
    <property type="match status" value="1"/>
</dbReference>
<protein>
    <submittedName>
        <fullName evidence="6">LysR family transcriptional regulator</fullName>
    </submittedName>
</protein>
<sequence length="294" mass="32302">MAEKKRTELDWQDVRIFLALARHGSLSAAARTLSVNHGTVSRRLRSLEGSVGEKLVERRPEGYVLTPAGTHALEAASDMEQAAEILGRGTMDGSPSGLVRINAPPAMSNGFLASRLATLTLRYPRLNIDLAANHRSISLERHQADIAVRFGRPTNADVIVRPLTTVGYGFYGTDEACRSVEAGSDPVFIGFDEADAYLPEAAWMTRHFPRARLAFRAHDQFAQSIAARSGAGLVLLPHYIGRSDPSLRIIELGPVPPSKDVFLLTRSRDRKDLSIRTVADELTAMFEQTRVLFL</sequence>
<dbReference type="Gene3D" id="3.40.190.290">
    <property type="match status" value="1"/>
</dbReference>
<dbReference type="AlphaFoldDB" id="A0A1S1P0M8"/>
<dbReference type="InterPro" id="IPR036388">
    <property type="entry name" value="WH-like_DNA-bd_sf"/>
</dbReference>
<comment type="similarity">
    <text evidence="1">Belongs to the LysR transcriptional regulatory family.</text>
</comment>
<feature type="domain" description="HTH lysR-type" evidence="5">
    <location>
        <begin position="9"/>
        <end position="66"/>
    </location>
</feature>
<dbReference type="EMBL" id="MNAO01000418">
    <property type="protein sequence ID" value="OHV14841.1"/>
    <property type="molecule type" value="Genomic_DNA"/>
</dbReference>